<accession>A0A2P1PLQ0</accession>
<dbReference type="Proteomes" id="UP000241074">
    <property type="component" value="Chromosome"/>
</dbReference>
<keyword evidence="4" id="KW-0804">Transcription</keyword>
<gene>
    <name evidence="6" type="ORF">C7S18_00470</name>
</gene>
<keyword evidence="7" id="KW-1185">Reference proteome</keyword>
<dbReference type="InterPro" id="IPR036388">
    <property type="entry name" value="WH-like_DNA-bd_sf"/>
</dbReference>
<organism evidence="6 7">
    <name type="scientific">Ahniella affigens</name>
    <dbReference type="NCBI Taxonomy" id="2021234"/>
    <lineage>
        <taxon>Bacteria</taxon>
        <taxon>Pseudomonadati</taxon>
        <taxon>Pseudomonadota</taxon>
        <taxon>Gammaproteobacteria</taxon>
        <taxon>Lysobacterales</taxon>
        <taxon>Rhodanobacteraceae</taxon>
        <taxon>Ahniella</taxon>
    </lineage>
</organism>
<evidence type="ECO:0000259" key="5">
    <source>
        <dbReference type="PROSITE" id="PS50931"/>
    </source>
</evidence>
<dbReference type="InterPro" id="IPR000847">
    <property type="entry name" value="LysR_HTH_N"/>
</dbReference>
<evidence type="ECO:0000313" key="6">
    <source>
        <dbReference type="EMBL" id="AVP95760.1"/>
    </source>
</evidence>
<dbReference type="EMBL" id="CP027860">
    <property type="protein sequence ID" value="AVP95760.1"/>
    <property type="molecule type" value="Genomic_DNA"/>
</dbReference>
<dbReference type="OrthoDB" id="5526340at2"/>
<dbReference type="Gene3D" id="1.10.10.10">
    <property type="entry name" value="Winged helix-like DNA-binding domain superfamily/Winged helix DNA-binding domain"/>
    <property type="match status" value="1"/>
</dbReference>
<dbReference type="GO" id="GO:0043565">
    <property type="term" value="F:sequence-specific DNA binding"/>
    <property type="evidence" value="ECO:0007669"/>
    <property type="project" value="TreeGrafter"/>
</dbReference>
<feature type="domain" description="HTH lysR-type" evidence="5">
    <location>
        <begin position="5"/>
        <end position="62"/>
    </location>
</feature>
<dbReference type="PANTHER" id="PTHR30537:SF79">
    <property type="entry name" value="TRANSCRIPTIONAL REGULATOR-RELATED"/>
    <property type="match status" value="1"/>
</dbReference>
<name>A0A2P1PLQ0_9GAMM</name>
<keyword evidence="3" id="KW-0238">DNA-binding</keyword>
<reference evidence="6 7" key="2">
    <citation type="submission" date="2018-03" db="EMBL/GenBank/DDBJ databases">
        <authorList>
            <person name="Keele B.F."/>
        </authorList>
    </citation>
    <scope>NUCLEOTIDE SEQUENCE [LARGE SCALE GENOMIC DNA]</scope>
    <source>
        <strain evidence="6 7">D13</strain>
    </source>
</reference>
<protein>
    <submittedName>
        <fullName evidence="6">Biotin transporter BioY</fullName>
    </submittedName>
</protein>
<evidence type="ECO:0000256" key="1">
    <source>
        <dbReference type="ARBA" id="ARBA00009437"/>
    </source>
</evidence>
<dbReference type="Pfam" id="PF00126">
    <property type="entry name" value="HTH_1"/>
    <property type="match status" value="1"/>
</dbReference>
<evidence type="ECO:0000256" key="4">
    <source>
        <dbReference type="ARBA" id="ARBA00023163"/>
    </source>
</evidence>
<evidence type="ECO:0000313" key="7">
    <source>
        <dbReference type="Proteomes" id="UP000241074"/>
    </source>
</evidence>
<dbReference type="AlphaFoldDB" id="A0A2P1PLQ0"/>
<dbReference type="SUPFAM" id="SSF53850">
    <property type="entry name" value="Periplasmic binding protein-like II"/>
    <property type="match status" value="1"/>
</dbReference>
<dbReference type="GO" id="GO:0006351">
    <property type="term" value="P:DNA-templated transcription"/>
    <property type="evidence" value="ECO:0007669"/>
    <property type="project" value="TreeGrafter"/>
</dbReference>
<keyword evidence="2" id="KW-0805">Transcription regulation</keyword>
<proteinExistence type="inferred from homology"/>
<dbReference type="InterPro" id="IPR005119">
    <property type="entry name" value="LysR_subst-bd"/>
</dbReference>
<dbReference type="Pfam" id="PF03466">
    <property type="entry name" value="LysR_substrate"/>
    <property type="match status" value="1"/>
</dbReference>
<dbReference type="InterPro" id="IPR036390">
    <property type="entry name" value="WH_DNA-bd_sf"/>
</dbReference>
<dbReference type="CDD" id="cd08432">
    <property type="entry name" value="PBP2_GcdR_TrpI_HvrB_AmpR_like"/>
    <property type="match status" value="1"/>
</dbReference>
<evidence type="ECO:0000256" key="3">
    <source>
        <dbReference type="ARBA" id="ARBA00023125"/>
    </source>
</evidence>
<dbReference type="PANTHER" id="PTHR30537">
    <property type="entry name" value="HTH-TYPE TRANSCRIPTIONAL REGULATOR"/>
    <property type="match status" value="1"/>
</dbReference>
<dbReference type="GO" id="GO:0003700">
    <property type="term" value="F:DNA-binding transcription factor activity"/>
    <property type="evidence" value="ECO:0007669"/>
    <property type="project" value="InterPro"/>
</dbReference>
<reference evidence="6 7" key="1">
    <citation type="submission" date="2018-03" db="EMBL/GenBank/DDBJ databases">
        <title>Ahniella affigens gen. nov., sp. nov., a gammaproteobacterium isolated from sandy soil near a stream.</title>
        <authorList>
            <person name="Ko Y."/>
            <person name="Kim J.-H."/>
        </authorList>
    </citation>
    <scope>NUCLEOTIDE SEQUENCE [LARGE SCALE GENOMIC DNA]</scope>
    <source>
        <strain evidence="6 7">D13</strain>
    </source>
</reference>
<dbReference type="KEGG" id="xba:C7S18_00470"/>
<dbReference type="InterPro" id="IPR058163">
    <property type="entry name" value="LysR-type_TF_proteobact-type"/>
</dbReference>
<comment type="similarity">
    <text evidence="1">Belongs to the LysR transcriptional regulatory family.</text>
</comment>
<evidence type="ECO:0000256" key="2">
    <source>
        <dbReference type="ARBA" id="ARBA00023015"/>
    </source>
</evidence>
<dbReference type="RefSeq" id="WP_106889689.1">
    <property type="nucleotide sequence ID" value="NZ_CP027860.1"/>
</dbReference>
<dbReference type="SUPFAM" id="SSF46785">
    <property type="entry name" value="Winged helix' DNA-binding domain"/>
    <property type="match status" value="1"/>
</dbReference>
<dbReference type="PROSITE" id="PS50931">
    <property type="entry name" value="HTH_LYSR"/>
    <property type="match status" value="1"/>
</dbReference>
<sequence>MSQRLPLAALQAFVIAVRAGNLSHAAASMHVTVSALSHQMRLLEQRLGQALLERGPRGIRTTAVGQRLFEEVAPQFDALNVSVTRALSPRDQRLTISVMASVASSWLLPRLPDFVAKYPEIELNLHSSTTLVDFERDGVDCALRFGAGRWPNTEAELMFEEYLTPVASKDLLKRLGRPNLTTLPRYPLLGDPGQRWPLWFARFGGKAPKRYVAQFTDSETLTRAAVEGLGIALGRVTMIRPLVESGRLVQLWQKTLEAEFSHWFVYPSRRAPSPAVQAFRVWVLAEAERSRAANSDLRQSTHV</sequence>
<dbReference type="Gene3D" id="3.40.190.10">
    <property type="entry name" value="Periplasmic binding protein-like II"/>
    <property type="match status" value="2"/>
</dbReference>